<evidence type="ECO:0000259" key="4">
    <source>
        <dbReference type="Pfam" id="PF13607"/>
    </source>
</evidence>
<comment type="caution">
    <text evidence="6">The sequence shown here is derived from an EMBL/GenBank/DDBJ whole genome shotgun (WGS) entry which is preliminary data.</text>
</comment>
<dbReference type="GO" id="GO:0043758">
    <property type="term" value="F:acetate-CoA ligase (ADP-forming) activity"/>
    <property type="evidence" value="ECO:0007669"/>
    <property type="project" value="InterPro"/>
</dbReference>
<evidence type="ECO:0000256" key="3">
    <source>
        <dbReference type="ARBA" id="ARBA00022840"/>
    </source>
</evidence>
<sequence length="498" mass="55633">DAIMMYLEDFVDGNKFFKLAQQVTAKKPIILLKPGTSSEAKKAISSHTGSIAQDSKIVKTALTQSGCLQVETVEELFDITKLLSWQPALRGNNIAVVTNAGGVGIQTVDDLERNGLNVTTLDKATEKELASELPKEANIHNPIDVLGDALADRYKEVLNTVMEDKNVDGILVILTPQQVTQSLLTARYVNEIADAHQKTVVTSFVGGESIEDAVALLAQEKIPQFDYPNDAARALGLTWIWAKRKSNVEKITEGQHKFPTIVNSALKGSKRNHMVDLKLAQSIFIKHDLPLLPSVVSDDLEVLEQGARNMNYPVVLKLVHPGLIHKTEFKAVRLDIKDKKELDEQYRELKKIAAKAKLNGAKYEVQPFIKDKLELIIGIKKDEDQILELKGRKYIKNKGFGHFLIFGAGGIYAEVYEDVSLRMFPLNEYEIREMISETKVSKILRGARGKSYNEKGVVEFLLKLNELIAKNNNIREVDINPLFVSENNVYIADLKLFA</sequence>
<feature type="domain" description="Succinyl-CoA synthetase-like flavodoxin" evidence="4">
    <location>
        <begin position="2"/>
        <end position="83"/>
    </location>
</feature>
<dbReference type="EMBL" id="JAGQLK010000039">
    <property type="protein sequence ID" value="MCA9383214.1"/>
    <property type="molecule type" value="Genomic_DNA"/>
</dbReference>
<protein>
    <submittedName>
        <fullName evidence="6">Acetate--CoA ligase family protein</fullName>
    </submittedName>
</protein>
<dbReference type="Gene3D" id="3.30.1490.20">
    <property type="entry name" value="ATP-grasp fold, A domain"/>
    <property type="match status" value="1"/>
</dbReference>
<reference evidence="6" key="2">
    <citation type="journal article" date="2021" name="Microbiome">
        <title>Successional dynamics and alternative stable states in a saline activated sludge microbial community over 9 years.</title>
        <authorList>
            <person name="Wang Y."/>
            <person name="Ye J."/>
            <person name="Ju F."/>
            <person name="Liu L."/>
            <person name="Boyd J.A."/>
            <person name="Deng Y."/>
            <person name="Parks D.H."/>
            <person name="Jiang X."/>
            <person name="Yin X."/>
            <person name="Woodcroft B.J."/>
            <person name="Tyson G.W."/>
            <person name="Hugenholtz P."/>
            <person name="Polz M.F."/>
            <person name="Zhang T."/>
        </authorList>
    </citation>
    <scope>NUCLEOTIDE SEQUENCE</scope>
    <source>
        <strain evidence="6">HKST-UBA14</strain>
    </source>
</reference>
<reference evidence="6" key="1">
    <citation type="submission" date="2020-04" db="EMBL/GenBank/DDBJ databases">
        <authorList>
            <person name="Zhang T."/>
        </authorList>
    </citation>
    <scope>NUCLEOTIDE SEQUENCE</scope>
    <source>
        <strain evidence="6">HKST-UBA14</strain>
    </source>
</reference>
<proteinExistence type="predicted"/>
<feature type="non-terminal residue" evidence="6">
    <location>
        <position position="1"/>
    </location>
</feature>
<dbReference type="Pfam" id="PF19045">
    <property type="entry name" value="Ligase_CoA_2"/>
    <property type="match status" value="1"/>
</dbReference>
<dbReference type="Gene3D" id="3.30.470.20">
    <property type="entry name" value="ATP-grasp fold, B domain"/>
    <property type="match status" value="1"/>
</dbReference>
<dbReference type="InterPro" id="IPR043938">
    <property type="entry name" value="Ligase_CoA_dom"/>
</dbReference>
<dbReference type="InterPro" id="IPR051538">
    <property type="entry name" value="Acyl-CoA_Synth/Transferase"/>
</dbReference>
<keyword evidence="1 6" id="KW-0436">Ligase</keyword>
<dbReference type="AlphaFoldDB" id="A0A955L5D0"/>
<evidence type="ECO:0000313" key="6">
    <source>
        <dbReference type="EMBL" id="MCA9383214.1"/>
    </source>
</evidence>
<dbReference type="Pfam" id="PF13607">
    <property type="entry name" value="Succ_CoA_lig"/>
    <property type="match status" value="1"/>
</dbReference>
<keyword evidence="3" id="KW-0067">ATP-binding</keyword>
<accession>A0A955L5D0</accession>
<evidence type="ECO:0000313" key="7">
    <source>
        <dbReference type="Proteomes" id="UP000783287"/>
    </source>
</evidence>
<keyword evidence="2" id="KW-0547">Nucleotide-binding</keyword>
<dbReference type="SUPFAM" id="SSF56059">
    <property type="entry name" value="Glutathione synthetase ATP-binding domain-like"/>
    <property type="match status" value="1"/>
</dbReference>
<gene>
    <name evidence="6" type="ORF">KC909_02510</name>
</gene>
<evidence type="ECO:0000256" key="2">
    <source>
        <dbReference type="ARBA" id="ARBA00022741"/>
    </source>
</evidence>
<dbReference type="PANTHER" id="PTHR43334:SF2">
    <property type="entry name" value="ACETATE--COA LIGASE [ADP-FORMING]"/>
    <property type="match status" value="1"/>
</dbReference>
<name>A0A955L5D0_9BACT</name>
<organism evidence="6 7">
    <name type="scientific">Candidatus Dojkabacteria bacterium</name>
    <dbReference type="NCBI Taxonomy" id="2099670"/>
    <lineage>
        <taxon>Bacteria</taxon>
        <taxon>Candidatus Dojkabacteria</taxon>
    </lineage>
</organism>
<dbReference type="SUPFAM" id="SSF52210">
    <property type="entry name" value="Succinyl-CoA synthetase domains"/>
    <property type="match status" value="2"/>
</dbReference>
<dbReference type="Gene3D" id="3.40.50.261">
    <property type="entry name" value="Succinyl-CoA synthetase domains"/>
    <property type="match status" value="2"/>
</dbReference>
<dbReference type="PANTHER" id="PTHR43334">
    <property type="entry name" value="ACETATE--COA LIGASE [ADP-FORMING]"/>
    <property type="match status" value="1"/>
</dbReference>
<dbReference type="Pfam" id="PF13549">
    <property type="entry name" value="ATP-grasp_5"/>
    <property type="match status" value="2"/>
</dbReference>
<evidence type="ECO:0000259" key="5">
    <source>
        <dbReference type="Pfam" id="PF19045"/>
    </source>
</evidence>
<evidence type="ECO:0000256" key="1">
    <source>
        <dbReference type="ARBA" id="ARBA00022598"/>
    </source>
</evidence>
<dbReference type="InterPro" id="IPR013815">
    <property type="entry name" value="ATP_grasp_subdomain_1"/>
</dbReference>
<dbReference type="InterPro" id="IPR032875">
    <property type="entry name" value="Succ_CoA_lig_flav_dom"/>
</dbReference>
<feature type="domain" description="Ligase-CoA" evidence="5">
    <location>
        <begin position="95"/>
        <end position="245"/>
    </location>
</feature>
<dbReference type="GO" id="GO:0005524">
    <property type="term" value="F:ATP binding"/>
    <property type="evidence" value="ECO:0007669"/>
    <property type="project" value="UniProtKB-KW"/>
</dbReference>
<dbReference type="InterPro" id="IPR016102">
    <property type="entry name" value="Succinyl-CoA_synth-like"/>
</dbReference>
<dbReference type="Proteomes" id="UP000783287">
    <property type="component" value="Unassembled WGS sequence"/>
</dbReference>